<feature type="transmembrane region" description="Helical" evidence="1">
    <location>
        <begin position="107"/>
        <end position="125"/>
    </location>
</feature>
<dbReference type="RefSeq" id="WP_163179743.1">
    <property type="nucleotide sequence ID" value="NZ_JAAIWM010000003.1"/>
</dbReference>
<dbReference type="EMBL" id="JAAIWM010000003">
    <property type="protein sequence ID" value="NEY72292.1"/>
    <property type="molecule type" value="Genomic_DNA"/>
</dbReference>
<evidence type="ECO:0000313" key="2">
    <source>
        <dbReference type="EMBL" id="NEY72292.1"/>
    </source>
</evidence>
<gene>
    <name evidence="2" type="ORF">G4D63_11200</name>
</gene>
<feature type="transmembrane region" description="Helical" evidence="1">
    <location>
        <begin position="17"/>
        <end position="36"/>
    </location>
</feature>
<evidence type="ECO:0000313" key="3">
    <source>
        <dbReference type="Proteomes" id="UP000481043"/>
    </source>
</evidence>
<feature type="transmembrane region" description="Helical" evidence="1">
    <location>
        <begin position="48"/>
        <end position="66"/>
    </location>
</feature>
<proteinExistence type="predicted"/>
<name>A0A6M0Q7H2_9BACI</name>
<organism evidence="2 3">
    <name type="scientific">Bacillus mesophilus</name>
    <dbReference type="NCBI Taxonomy" id="1808955"/>
    <lineage>
        <taxon>Bacteria</taxon>
        <taxon>Bacillati</taxon>
        <taxon>Bacillota</taxon>
        <taxon>Bacilli</taxon>
        <taxon>Bacillales</taxon>
        <taxon>Bacillaceae</taxon>
        <taxon>Bacillus</taxon>
    </lineage>
</organism>
<comment type="caution">
    <text evidence="2">The sequence shown here is derived from an EMBL/GenBank/DDBJ whole genome shotgun (WGS) entry which is preliminary data.</text>
</comment>
<dbReference type="Proteomes" id="UP000481043">
    <property type="component" value="Unassembled WGS sequence"/>
</dbReference>
<reference evidence="2 3" key="1">
    <citation type="submission" date="2020-02" db="EMBL/GenBank/DDBJ databases">
        <title>Bacillus aquiflavi sp. nov., isolated from yellow water of strong flavor Chinese baijiu in Yibin region of China.</title>
        <authorList>
            <person name="Xie J."/>
        </authorList>
    </citation>
    <scope>NUCLEOTIDE SEQUENCE [LARGE SCALE GENOMIC DNA]</scope>
    <source>
        <strain evidence="2 3">SA4</strain>
    </source>
</reference>
<sequence length="147" mass="17278">MLNHINVDIMFGIDKQMHFWGFFVGTLILGILLLLITPIRYSRRNLSILWFGVIMIGMIEEFRQYLLPNRSTEFLDGMANILGATCGILLPFIIGSFYKQLVKNKHLYMLFFFYILTLSAGLWQLNQISFLQEELNLRNIVQVFFMK</sequence>
<dbReference type="NCBIfam" id="NF037970">
    <property type="entry name" value="vanZ_1"/>
    <property type="match status" value="1"/>
</dbReference>
<keyword evidence="3" id="KW-1185">Reference proteome</keyword>
<accession>A0A6M0Q7H2</accession>
<keyword evidence="1" id="KW-1133">Transmembrane helix</keyword>
<evidence type="ECO:0000256" key="1">
    <source>
        <dbReference type="SAM" id="Phobius"/>
    </source>
</evidence>
<keyword evidence="1" id="KW-0472">Membrane</keyword>
<feature type="transmembrane region" description="Helical" evidence="1">
    <location>
        <begin position="78"/>
        <end position="98"/>
    </location>
</feature>
<evidence type="ECO:0008006" key="4">
    <source>
        <dbReference type="Google" id="ProtNLM"/>
    </source>
</evidence>
<protein>
    <recommendedName>
        <fullName evidence="4">VanZ family protein</fullName>
    </recommendedName>
</protein>
<dbReference type="AlphaFoldDB" id="A0A6M0Q7H2"/>
<keyword evidence="1" id="KW-0812">Transmembrane</keyword>